<proteinExistence type="inferred from homology"/>
<dbReference type="Pfam" id="PF21377">
    <property type="entry name" value="MurD_N"/>
    <property type="match status" value="1"/>
</dbReference>
<dbReference type="Gene3D" id="3.40.50.720">
    <property type="entry name" value="NAD(P)-binding Rossmann-like Domain"/>
    <property type="match status" value="1"/>
</dbReference>
<dbReference type="PANTHER" id="PTHR43692:SF1">
    <property type="entry name" value="UDP-N-ACETYLMURAMOYLALANINE--D-GLUTAMATE LIGASE"/>
    <property type="match status" value="1"/>
</dbReference>
<evidence type="ECO:0000256" key="4">
    <source>
        <dbReference type="ARBA" id="ARBA00022598"/>
    </source>
</evidence>
<comment type="catalytic activity">
    <reaction evidence="9 10">
        <text>UDP-N-acetyl-alpha-D-muramoyl-L-alanine + D-glutamate + ATP = UDP-N-acetyl-alpha-D-muramoyl-L-alanyl-D-glutamate + ADP + phosphate + H(+)</text>
        <dbReference type="Rhea" id="RHEA:16429"/>
        <dbReference type="ChEBI" id="CHEBI:15378"/>
        <dbReference type="ChEBI" id="CHEBI:29986"/>
        <dbReference type="ChEBI" id="CHEBI:30616"/>
        <dbReference type="ChEBI" id="CHEBI:43474"/>
        <dbReference type="ChEBI" id="CHEBI:83898"/>
        <dbReference type="ChEBI" id="CHEBI:83900"/>
        <dbReference type="ChEBI" id="CHEBI:456216"/>
        <dbReference type="EC" id="6.3.2.9"/>
    </reaction>
</comment>
<comment type="subcellular location">
    <subcellularLocation>
        <location evidence="1 9 10">Cytoplasm</location>
    </subcellularLocation>
</comment>
<protein>
    <recommendedName>
        <fullName evidence="9 10">UDP-N-acetylmuramoylalanine--D-glutamate ligase</fullName>
        <ecNumber evidence="9 10">6.3.2.9</ecNumber>
    </recommendedName>
    <alternativeName>
        <fullName evidence="9">D-glutamic acid-adding enzyme</fullName>
    </alternativeName>
    <alternativeName>
        <fullName evidence="9">UDP-N-acetylmuramoyl-L-alanyl-D-glutamate synthetase</fullName>
    </alternativeName>
</protein>
<evidence type="ECO:0000256" key="6">
    <source>
        <dbReference type="ARBA" id="ARBA00022741"/>
    </source>
</evidence>
<keyword evidence="6 9" id="KW-0547">Nucleotide-binding</keyword>
<evidence type="ECO:0000256" key="7">
    <source>
        <dbReference type="ARBA" id="ARBA00022840"/>
    </source>
</evidence>
<dbReference type="EMBL" id="CP011232">
    <property type="protein sequence ID" value="AKI97092.1"/>
    <property type="molecule type" value="Genomic_DNA"/>
</dbReference>
<dbReference type="InterPro" id="IPR004101">
    <property type="entry name" value="Mur_ligase_C"/>
</dbReference>
<dbReference type="Pfam" id="PF08245">
    <property type="entry name" value="Mur_ligase_M"/>
    <property type="match status" value="1"/>
</dbReference>
<comment type="similarity">
    <text evidence="9">Belongs to the MurCDEF family.</text>
</comment>
<evidence type="ECO:0000256" key="9">
    <source>
        <dbReference type="HAMAP-Rule" id="MF_00639"/>
    </source>
</evidence>
<dbReference type="GO" id="GO:0009252">
    <property type="term" value="P:peptidoglycan biosynthetic process"/>
    <property type="evidence" value="ECO:0007669"/>
    <property type="project" value="UniProtKB-UniRule"/>
</dbReference>
<gene>
    <name evidence="9" type="primary">murD</name>
    <name evidence="13" type="ORF">IX53_03825</name>
</gene>
<dbReference type="InterPro" id="IPR036565">
    <property type="entry name" value="Mur-like_cat_sf"/>
</dbReference>
<dbReference type="PANTHER" id="PTHR43692">
    <property type="entry name" value="UDP-N-ACETYLMURAMOYLALANINE--D-GLUTAMATE LIGASE"/>
    <property type="match status" value="1"/>
</dbReference>
<evidence type="ECO:0000256" key="1">
    <source>
        <dbReference type="ARBA" id="ARBA00004496"/>
    </source>
</evidence>
<evidence type="ECO:0000313" key="13">
    <source>
        <dbReference type="EMBL" id="AKI97092.1"/>
    </source>
</evidence>
<keyword evidence="3 9" id="KW-0963">Cytoplasm</keyword>
<dbReference type="GO" id="GO:0071555">
    <property type="term" value="P:cell wall organization"/>
    <property type="evidence" value="ECO:0007669"/>
    <property type="project" value="UniProtKB-KW"/>
</dbReference>
<comment type="function">
    <text evidence="9 10">Cell wall formation. Catalyzes the addition of glutamate to the nucleotide precursor UDP-N-acetylmuramoyl-L-alanine (UMA).</text>
</comment>
<evidence type="ECO:0000256" key="3">
    <source>
        <dbReference type="ARBA" id="ARBA00022490"/>
    </source>
</evidence>
<evidence type="ECO:0000259" key="11">
    <source>
        <dbReference type="Pfam" id="PF02875"/>
    </source>
</evidence>
<dbReference type="Gene3D" id="3.40.1190.10">
    <property type="entry name" value="Mur-like, catalytic domain"/>
    <property type="match status" value="1"/>
</dbReference>
<keyword evidence="5 9" id="KW-0132">Cell division</keyword>
<dbReference type="InterPro" id="IPR036615">
    <property type="entry name" value="Mur_ligase_C_dom_sf"/>
</dbReference>
<dbReference type="PROSITE" id="PS01011">
    <property type="entry name" value="FOLYLPOLYGLU_SYNT_1"/>
    <property type="match status" value="1"/>
</dbReference>
<dbReference type="SUPFAM" id="SSF53244">
    <property type="entry name" value="MurD-like peptide ligases, peptide-binding domain"/>
    <property type="match status" value="1"/>
</dbReference>
<evidence type="ECO:0000256" key="2">
    <source>
        <dbReference type="ARBA" id="ARBA00004752"/>
    </source>
</evidence>
<keyword evidence="8 9" id="KW-0131">Cell cycle</keyword>
<reference evidence="13 14" key="1">
    <citation type="submission" date="2015-04" db="EMBL/GenBank/DDBJ databases">
        <title>Complete Genome Sequence of Kosmotoga pacifica SLHLJ1.</title>
        <authorList>
            <person name="Jiang L.J."/>
            <person name="Shao Z.Z."/>
            <person name="Jebbar M."/>
        </authorList>
    </citation>
    <scope>NUCLEOTIDE SEQUENCE [LARGE SCALE GENOMIC DNA]</scope>
    <source>
        <strain evidence="13 14">SLHLJ1</strain>
    </source>
</reference>
<keyword evidence="4 9" id="KW-0436">Ligase</keyword>
<dbReference type="GO" id="GO:0005524">
    <property type="term" value="F:ATP binding"/>
    <property type="evidence" value="ECO:0007669"/>
    <property type="project" value="UniProtKB-UniRule"/>
</dbReference>
<dbReference type="OrthoDB" id="9809796at2"/>
<dbReference type="NCBIfam" id="TIGR01087">
    <property type="entry name" value="murD"/>
    <property type="match status" value="1"/>
</dbReference>
<evidence type="ECO:0000313" key="14">
    <source>
        <dbReference type="Proteomes" id="UP000035159"/>
    </source>
</evidence>
<organism evidence="13 14">
    <name type="scientific">Kosmotoga pacifica</name>
    <dbReference type="NCBI Taxonomy" id="1330330"/>
    <lineage>
        <taxon>Bacteria</taxon>
        <taxon>Thermotogati</taxon>
        <taxon>Thermotogota</taxon>
        <taxon>Thermotogae</taxon>
        <taxon>Kosmotogales</taxon>
        <taxon>Kosmotogaceae</taxon>
        <taxon>Kosmotoga</taxon>
    </lineage>
</organism>
<keyword evidence="9 10" id="KW-0573">Peptidoglycan synthesis</keyword>
<feature type="domain" description="Mur ligase central" evidence="12">
    <location>
        <begin position="112"/>
        <end position="278"/>
    </location>
</feature>
<evidence type="ECO:0000256" key="5">
    <source>
        <dbReference type="ARBA" id="ARBA00022618"/>
    </source>
</evidence>
<feature type="domain" description="Mur ligase C-terminal" evidence="11">
    <location>
        <begin position="301"/>
        <end position="410"/>
    </location>
</feature>
<dbReference type="Gene3D" id="3.90.190.20">
    <property type="entry name" value="Mur ligase, C-terminal domain"/>
    <property type="match status" value="1"/>
</dbReference>
<evidence type="ECO:0000256" key="10">
    <source>
        <dbReference type="RuleBase" id="RU003664"/>
    </source>
</evidence>
<keyword evidence="9 10" id="KW-0133">Cell shape</keyword>
<feature type="binding site" evidence="9">
    <location>
        <begin position="114"/>
        <end position="120"/>
    </location>
    <ligand>
        <name>ATP</name>
        <dbReference type="ChEBI" id="CHEBI:30616"/>
    </ligand>
</feature>
<dbReference type="UniPathway" id="UPA00219"/>
<evidence type="ECO:0000259" key="12">
    <source>
        <dbReference type="Pfam" id="PF08245"/>
    </source>
</evidence>
<keyword evidence="9 10" id="KW-0961">Cell wall biogenesis/degradation</keyword>
<comment type="pathway">
    <text evidence="2 9 10">Cell wall biogenesis; peptidoglycan biosynthesis.</text>
</comment>
<sequence>MFKVGLVGLGTSNFELLKYIRKTYPEWNCFVSEQGEIPQERRIFLEKEEIEFEEGGHTEKLLESDSFIMSPGISPNSLIGKNVLNTGKPITTELEFALKELRKRKKGIFIGITGTNGKTTTVTMLGHILKESGLKTFIGGNIGVPLISAIYEDYDFYVLEVSSFQLSWFNSEEQLFHLSSVLNVAEDHLDYHNSFREYLLAKLKIVNLTSGYSILRNELTVEFDKLFTKNRVVPFSIRGETILSLKDGIMLFHKAQLELKKYIKAKHNIENALIAIALSHFLGLSIYDAFEKIAFYRYPDHRMSEIATIEGVKYIDDSKATNAHAVVKALDNFSPDNVVLILAGKGKNESYKELIERIRNLKKVIIIGKSLGLVEKLDCEIPFVIVDNMSQAVELAHKIARQGDVVLFSPGGASFDMYRNYKERGMDFIEKVNTLKEMVSSSR</sequence>
<dbReference type="Proteomes" id="UP000035159">
    <property type="component" value="Chromosome"/>
</dbReference>
<dbReference type="STRING" id="1330330.IX53_03825"/>
<keyword evidence="14" id="KW-1185">Reference proteome</keyword>
<dbReference type="InterPro" id="IPR018109">
    <property type="entry name" value="Folylpolyglutamate_synth_CS"/>
</dbReference>
<dbReference type="GO" id="GO:0008360">
    <property type="term" value="P:regulation of cell shape"/>
    <property type="evidence" value="ECO:0007669"/>
    <property type="project" value="UniProtKB-KW"/>
</dbReference>
<dbReference type="AlphaFoldDB" id="A0A0G2Z6B6"/>
<dbReference type="RefSeq" id="WP_047754227.1">
    <property type="nucleotide sequence ID" value="NZ_CAJUHA010000013.1"/>
</dbReference>
<dbReference type="GO" id="GO:0008764">
    <property type="term" value="F:UDP-N-acetylmuramoylalanine-D-glutamate ligase activity"/>
    <property type="evidence" value="ECO:0007669"/>
    <property type="project" value="UniProtKB-UniRule"/>
</dbReference>
<dbReference type="InterPro" id="IPR013221">
    <property type="entry name" value="Mur_ligase_cen"/>
</dbReference>
<dbReference type="InterPro" id="IPR005762">
    <property type="entry name" value="MurD"/>
</dbReference>
<dbReference type="GO" id="GO:0051301">
    <property type="term" value="P:cell division"/>
    <property type="evidence" value="ECO:0007669"/>
    <property type="project" value="UniProtKB-KW"/>
</dbReference>
<dbReference type="PATRIC" id="fig|1330330.3.peg.768"/>
<dbReference type="EC" id="6.3.2.9" evidence="9 10"/>
<dbReference type="HAMAP" id="MF_00639">
    <property type="entry name" value="MurD"/>
    <property type="match status" value="1"/>
</dbReference>
<name>A0A0G2Z6B6_9BACT</name>
<dbReference type="GO" id="GO:0004326">
    <property type="term" value="F:tetrahydrofolylpolyglutamate synthase activity"/>
    <property type="evidence" value="ECO:0007669"/>
    <property type="project" value="InterPro"/>
</dbReference>
<accession>A0A0G2Z6B6</accession>
<dbReference type="SUPFAM" id="SSF53623">
    <property type="entry name" value="MurD-like peptide ligases, catalytic domain"/>
    <property type="match status" value="1"/>
</dbReference>
<dbReference type="Pfam" id="PF02875">
    <property type="entry name" value="Mur_ligase_C"/>
    <property type="match status" value="1"/>
</dbReference>
<keyword evidence="7 9" id="KW-0067">ATP-binding</keyword>
<dbReference type="GO" id="GO:0005737">
    <property type="term" value="C:cytoplasm"/>
    <property type="evidence" value="ECO:0007669"/>
    <property type="project" value="UniProtKB-SubCell"/>
</dbReference>
<dbReference type="KEGG" id="kpf:IX53_03825"/>
<evidence type="ECO:0000256" key="8">
    <source>
        <dbReference type="ARBA" id="ARBA00023306"/>
    </source>
</evidence>